<feature type="transmembrane region" description="Helical" evidence="6">
    <location>
        <begin position="113"/>
        <end position="132"/>
    </location>
</feature>
<dbReference type="InterPro" id="IPR005275">
    <property type="entry name" value="Lfuc_symporter_FucP"/>
</dbReference>
<organism evidence="8 9">
    <name type="scientific">Sphingomonas metalli</name>
    <dbReference type="NCBI Taxonomy" id="1779358"/>
    <lineage>
        <taxon>Bacteria</taxon>
        <taxon>Pseudomonadati</taxon>
        <taxon>Pseudomonadota</taxon>
        <taxon>Alphaproteobacteria</taxon>
        <taxon>Sphingomonadales</taxon>
        <taxon>Sphingomonadaceae</taxon>
        <taxon>Sphingomonas</taxon>
    </lineage>
</organism>
<feature type="domain" description="Major facilitator superfamily (MFS) profile" evidence="7">
    <location>
        <begin position="25"/>
        <end position="413"/>
    </location>
</feature>
<evidence type="ECO:0000256" key="6">
    <source>
        <dbReference type="SAM" id="Phobius"/>
    </source>
</evidence>
<dbReference type="PANTHER" id="PTHR43702:SF11">
    <property type="entry name" value="L-FUCOSE-PROTON SYMPORTER"/>
    <property type="match status" value="1"/>
</dbReference>
<feature type="transmembrane region" description="Helical" evidence="6">
    <location>
        <begin position="153"/>
        <end position="175"/>
    </location>
</feature>
<comment type="subcellular location">
    <subcellularLocation>
        <location evidence="1">Cell inner membrane</location>
        <topology evidence="1">Multi-pass membrane protein</topology>
    </subcellularLocation>
</comment>
<dbReference type="Proteomes" id="UP000623067">
    <property type="component" value="Unassembled WGS sequence"/>
</dbReference>
<dbReference type="InterPro" id="IPR011701">
    <property type="entry name" value="MFS"/>
</dbReference>
<dbReference type="InterPro" id="IPR050375">
    <property type="entry name" value="MFS_TsgA-like"/>
</dbReference>
<keyword evidence="2" id="KW-1003">Cell membrane</keyword>
<dbReference type="AlphaFoldDB" id="A0A916T3U6"/>
<keyword evidence="5 6" id="KW-0472">Membrane</keyword>
<feature type="transmembrane region" description="Helical" evidence="6">
    <location>
        <begin position="279"/>
        <end position="298"/>
    </location>
</feature>
<evidence type="ECO:0000256" key="3">
    <source>
        <dbReference type="ARBA" id="ARBA00022692"/>
    </source>
</evidence>
<dbReference type="EMBL" id="BMIH01000002">
    <property type="protein sequence ID" value="GGB26934.1"/>
    <property type="molecule type" value="Genomic_DNA"/>
</dbReference>
<evidence type="ECO:0000259" key="7">
    <source>
        <dbReference type="PROSITE" id="PS50850"/>
    </source>
</evidence>
<dbReference type="Pfam" id="PF07690">
    <property type="entry name" value="MFS_1"/>
    <property type="match status" value="1"/>
</dbReference>
<dbReference type="NCBIfam" id="TIGR00885">
    <property type="entry name" value="fucP"/>
    <property type="match status" value="1"/>
</dbReference>
<sequence length="422" mass="43787">MTDRNSPHAASGERLGAGSRAPLLPLALVVALFFLWGVANNLNDVLIAHFKGLFTLSDFEAGLVQSAFYLGYFCLAIPAALFMRRFGYRAAVLLGLCLYGIGALLFWPAAGLASYPAFLLALFVIASGLGFLETSANPLIARMGDEASAARRLNLAQAFNPLGSIVGVLIGRAFILSDTGDHSATAVQGPYLAIGLGVFLWALLIRLVRFPPVATARDADEGVGAAGDFRAVLRRRQVLLGIAAQFFYVGAQVGVWSFLIRYAEVAVPGTAPRAASDYLTASLVLFMAGRFAGAMLMGRVAPRRLLALFAAIGGACCLFATLAGGHAGVLALVASSFFMSIMYPTIFAESVHGLGGLTKSASALLVMAIIGGAVFPALMGLVSDASGTIVRAMSVPAVCFAVVLAFALAPRGAARSSASPDA</sequence>
<evidence type="ECO:0000313" key="8">
    <source>
        <dbReference type="EMBL" id="GGB26934.1"/>
    </source>
</evidence>
<accession>A0A916T3U6</accession>
<dbReference type="CDD" id="cd17394">
    <property type="entry name" value="MFS_FucP_like"/>
    <property type="match status" value="1"/>
</dbReference>
<feature type="transmembrane region" description="Helical" evidence="6">
    <location>
        <begin position="59"/>
        <end position="83"/>
    </location>
</feature>
<evidence type="ECO:0000256" key="2">
    <source>
        <dbReference type="ARBA" id="ARBA00022475"/>
    </source>
</evidence>
<feature type="transmembrane region" description="Helical" evidence="6">
    <location>
        <begin position="187"/>
        <end position="208"/>
    </location>
</feature>
<dbReference type="PROSITE" id="PS50850">
    <property type="entry name" value="MFS"/>
    <property type="match status" value="1"/>
</dbReference>
<dbReference type="Gene3D" id="1.20.1250.20">
    <property type="entry name" value="MFS general substrate transporter like domains"/>
    <property type="match status" value="2"/>
</dbReference>
<gene>
    <name evidence="8" type="primary">fucP</name>
    <name evidence="8" type="ORF">GCM10011380_15650</name>
</gene>
<dbReference type="GO" id="GO:0015535">
    <property type="term" value="F:fucose:proton symporter activity"/>
    <property type="evidence" value="ECO:0007669"/>
    <property type="project" value="InterPro"/>
</dbReference>
<feature type="transmembrane region" description="Helical" evidence="6">
    <location>
        <begin position="388"/>
        <end position="409"/>
    </location>
</feature>
<feature type="transmembrane region" description="Helical" evidence="6">
    <location>
        <begin position="21"/>
        <end position="39"/>
    </location>
</feature>
<proteinExistence type="predicted"/>
<evidence type="ECO:0000256" key="5">
    <source>
        <dbReference type="ARBA" id="ARBA00023136"/>
    </source>
</evidence>
<feature type="transmembrane region" description="Helical" evidence="6">
    <location>
        <begin position="238"/>
        <end position="259"/>
    </location>
</feature>
<dbReference type="InterPro" id="IPR020846">
    <property type="entry name" value="MFS_dom"/>
</dbReference>
<comment type="caution">
    <text evidence="8">The sequence shown here is derived from an EMBL/GenBank/DDBJ whole genome shotgun (WGS) entry which is preliminary data.</text>
</comment>
<keyword evidence="9" id="KW-1185">Reference proteome</keyword>
<name>A0A916T3U6_9SPHN</name>
<reference evidence="8" key="2">
    <citation type="submission" date="2020-09" db="EMBL/GenBank/DDBJ databases">
        <authorList>
            <person name="Sun Q."/>
            <person name="Zhou Y."/>
        </authorList>
    </citation>
    <scope>NUCLEOTIDE SEQUENCE</scope>
    <source>
        <strain evidence="8">CGMCC 1.15330</strain>
    </source>
</reference>
<dbReference type="GO" id="GO:0005886">
    <property type="term" value="C:plasma membrane"/>
    <property type="evidence" value="ECO:0007669"/>
    <property type="project" value="UniProtKB-SubCell"/>
</dbReference>
<evidence type="ECO:0000256" key="4">
    <source>
        <dbReference type="ARBA" id="ARBA00022989"/>
    </source>
</evidence>
<evidence type="ECO:0000256" key="1">
    <source>
        <dbReference type="ARBA" id="ARBA00004429"/>
    </source>
</evidence>
<keyword evidence="3 6" id="KW-0812">Transmembrane</keyword>
<evidence type="ECO:0000313" key="9">
    <source>
        <dbReference type="Proteomes" id="UP000623067"/>
    </source>
</evidence>
<feature type="transmembrane region" description="Helical" evidence="6">
    <location>
        <begin position="305"/>
        <end position="323"/>
    </location>
</feature>
<feature type="transmembrane region" description="Helical" evidence="6">
    <location>
        <begin position="329"/>
        <end position="348"/>
    </location>
</feature>
<protein>
    <submittedName>
        <fullName evidence="8">L-fucose:H+ symporter permease</fullName>
    </submittedName>
</protein>
<keyword evidence="4 6" id="KW-1133">Transmembrane helix</keyword>
<dbReference type="SUPFAM" id="SSF103473">
    <property type="entry name" value="MFS general substrate transporter"/>
    <property type="match status" value="1"/>
</dbReference>
<dbReference type="PANTHER" id="PTHR43702">
    <property type="entry name" value="L-FUCOSE-PROTON SYMPORTER"/>
    <property type="match status" value="1"/>
</dbReference>
<dbReference type="InterPro" id="IPR036259">
    <property type="entry name" value="MFS_trans_sf"/>
</dbReference>
<feature type="transmembrane region" description="Helical" evidence="6">
    <location>
        <begin position="90"/>
        <end position="107"/>
    </location>
</feature>
<reference evidence="8" key="1">
    <citation type="journal article" date="2014" name="Int. J. Syst. Evol. Microbiol.">
        <title>Complete genome sequence of Corynebacterium casei LMG S-19264T (=DSM 44701T), isolated from a smear-ripened cheese.</title>
        <authorList>
            <consortium name="US DOE Joint Genome Institute (JGI-PGF)"/>
            <person name="Walter F."/>
            <person name="Albersmeier A."/>
            <person name="Kalinowski J."/>
            <person name="Ruckert C."/>
        </authorList>
    </citation>
    <scope>NUCLEOTIDE SEQUENCE</scope>
    <source>
        <strain evidence="8">CGMCC 1.15330</strain>
    </source>
</reference>
<feature type="transmembrane region" description="Helical" evidence="6">
    <location>
        <begin position="360"/>
        <end position="382"/>
    </location>
</feature>